<feature type="transmembrane region" description="Helical" evidence="1">
    <location>
        <begin position="38"/>
        <end position="58"/>
    </location>
</feature>
<dbReference type="EMBL" id="JAPFFF010000002">
    <property type="protein sequence ID" value="KAK8897632.1"/>
    <property type="molecule type" value="Genomic_DNA"/>
</dbReference>
<reference evidence="2 3" key="1">
    <citation type="submission" date="2024-04" db="EMBL/GenBank/DDBJ databases">
        <title>Tritrichomonas musculus Genome.</title>
        <authorList>
            <person name="Alves-Ferreira E."/>
            <person name="Grigg M."/>
            <person name="Lorenzi H."/>
            <person name="Galac M."/>
        </authorList>
    </citation>
    <scope>NUCLEOTIDE SEQUENCE [LARGE SCALE GENOMIC DNA]</scope>
    <source>
        <strain evidence="2 3">EAF2021</strain>
    </source>
</reference>
<keyword evidence="1" id="KW-1133">Transmembrane helix</keyword>
<feature type="transmembrane region" description="Helical" evidence="1">
    <location>
        <begin position="173"/>
        <end position="194"/>
    </location>
</feature>
<accession>A0ABR2L4G9</accession>
<gene>
    <name evidence="2" type="ORF">M9Y10_015595</name>
</gene>
<feature type="transmembrane region" description="Helical" evidence="1">
    <location>
        <begin position="133"/>
        <end position="153"/>
    </location>
</feature>
<keyword evidence="1" id="KW-0472">Membrane</keyword>
<protein>
    <submittedName>
        <fullName evidence="2">Uncharacterized protein</fullName>
    </submittedName>
</protein>
<organism evidence="2 3">
    <name type="scientific">Tritrichomonas musculus</name>
    <dbReference type="NCBI Taxonomy" id="1915356"/>
    <lineage>
        <taxon>Eukaryota</taxon>
        <taxon>Metamonada</taxon>
        <taxon>Parabasalia</taxon>
        <taxon>Tritrichomonadida</taxon>
        <taxon>Tritrichomonadidae</taxon>
        <taxon>Tritrichomonas</taxon>
    </lineage>
</organism>
<dbReference type="Proteomes" id="UP001470230">
    <property type="component" value="Unassembled WGS sequence"/>
</dbReference>
<evidence type="ECO:0000313" key="2">
    <source>
        <dbReference type="EMBL" id="KAK8897632.1"/>
    </source>
</evidence>
<sequence length="451" mass="52955">MLDILVFVINSILIVFTVWLFFRFYGLKICKNLYDSSTIVITILSVLLGTSFSSYEISSNYHTSKSIDSNKLQLIEKFFYYAILINSFLISPIITEYKHITEKKENTQVQPLIQVDEETTFNINLKKTLSNQMSYYCIVLIIINLSFCFSFLFEKQFTLSNCFSNLSLCANTYGLFLYAYSTGYGFICFWMRLLSNTYPINPLRKYLIFYGEVGNDNEEDEPSNYLFSKCDEYYEKFTLQIYANELHLAIKMKIKQILIFIFGSFMVCFWFVLEFAGLEQESIFQKILSRTKSNAINQIISFVWISLITFISSYELTYINNKSLYAKIFHLEDYKFVPKKTSSSTFGHWSMYIQRLTPSIVYRWQLFSGAKNTTILNIMAAKNTFFKEIINMSLWMIFTVIVCAIFFFATDDTKLDEQGIQKGLTKYKNKGNVRNNTILDYYIVHNRLIPF</sequence>
<feature type="transmembrane region" description="Helical" evidence="1">
    <location>
        <begin position="6"/>
        <end position="26"/>
    </location>
</feature>
<feature type="transmembrane region" description="Helical" evidence="1">
    <location>
        <begin position="389"/>
        <end position="409"/>
    </location>
</feature>
<feature type="transmembrane region" description="Helical" evidence="1">
    <location>
        <begin position="298"/>
        <end position="319"/>
    </location>
</feature>
<name>A0ABR2L4G9_9EUKA</name>
<proteinExistence type="predicted"/>
<comment type="caution">
    <text evidence="2">The sequence shown here is derived from an EMBL/GenBank/DDBJ whole genome shotgun (WGS) entry which is preliminary data.</text>
</comment>
<keyword evidence="3" id="KW-1185">Reference proteome</keyword>
<feature type="transmembrane region" description="Helical" evidence="1">
    <location>
        <begin position="257"/>
        <end position="278"/>
    </location>
</feature>
<feature type="transmembrane region" description="Helical" evidence="1">
    <location>
        <begin position="78"/>
        <end position="95"/>
    </location>
</feature>
<evidence type="ECO:0000256" key="1">
    <source>
        <dbReference type="SAM" id="Phobius"/>
    </source>
</evidence>
<evidence type="ECO:0000313" key="3">
    <source>
        <dbReference type="Proteomes" id="UP001470230"/>
    </source>
</evidence>
<keyword evidence="1" id="KW-0812">Transmembrane</keyword>